<gene>
    <name evidence="1" type="ORF">BBJK_01479</name>
</gene>
<sequence length="38" mass="4512">MTETGVRMMDYLRQDYGRYVDEDIQDDILGPSDSVKIW</sequence>
<accession>A0A286TCQ5</accession>
<evidence type="ECO:0000313" key="1">
    <source>
        <dbReference type="EMBL" id="BBA48019.1"/>
    </source>
</evidence>
<dbReference type="AlphaFoldDB" id="A0A286TCQ5"/>
<organism evidence="1 2">
    <name type="scientific">Bifidobacterium bifidum LMG 13195</name>
    <dbReference type="NCBI Taxonomy" id="1207542"/>
    <lineage>
        <taxon>Bacteria</taxon>
        <taxon>Bacillati</taxon>
        <taxon>Actinomycetota</taxon>
        <taxon>Actinomycetes</taxon>
        <taxon>Bifidobacteriales</taxon>
        <taxon>Bifidobacteriaceae</taxon>
        <taxon>Bifidobacterium</taxon>
    </lineage>
</organism>
<protein>
    <submittedName>
        <fullName evidence="1">Uncharacterized protein</fullName>
    </submittedName>
</protein>
<dbReference type="EMBL" id="AP018131">
    <property type="protein sequence ID" value="BBA48019.1"/>
    <property type="molecule type" value="Genomic_DNA"/>
</dbReference>
<reference evidence="1 2" key="1">
    <citation type="journal article" date="2017" name="Biosci. Biotechnol. Biochem.">
        <title>Identification and characterization of a sulfoglycosidase from Bifidobacterium bifidum implicated in mucin glycan utilization.</title>
        <authorList>
            <person name="Katoh T."/>
            <person name="Maeshibu T."/>
            <person name="Kikkawa K."/>
            <person name="Gotoh A."/>
            <person name="Tomabechi Y."/>
            <person name="Nakamura M."/>
            <person name="Liao W.-H."/>
            <person name="Yamaguchi M."/>
            <person name="Ashida H."/>
            <person name="Yamamoto K."/>
            <person name="Katayama T."/>
        </authorList>
    </citation>
    <scope>NUCLEOTIDE SEQUENCE [LARGE SCALE GENOMIC DNA]</scope>
    <source>
        <strain evidence="1 2">JCM 7004</strain>
    </source>
</reference>
<evidence type="ECO:0000313" key="2">
    <source>
        <dbReference type="Proteomes" id="UP000262177"/>
    </source>
</evidence>
<dbReference type="Proteomes" id="UP000262177">
    <property type="component" value="Chromosome"/>
</dbReference>
<name>A0A286TCQ5_BIFBI</name>
<proteinExistence type="predicted"/>